<feature type="domain" description="MAM" evidence="17">
    <location>
        <begin position="552"/>
        <end position="713"/>
    </location>
</feature>
<feature type="domain" description="MAM" evidence="17">
    <location>
        <begin position="721"/>
        <end position="906"/>
    </location>
</feature>
<dbReference type="Gene3D" id="4.10.400.10">
    <property type="entry name" value="Low-density Lipoprotein Receptor"/>
    <property type="match status" value="5"/>
</dbReference>
<evidence type="ECO:0000256" key="1">
    <source>
        <dbReference type="ARBA" id="ARBA00004167"/>
    </source>
</evidence>
<dbReference type="Pfam" id="PF00629">
    <property type="entry name" value="MAM"/>
    <property type="match status" value="2"/>
</dbReference>
<evidence type="ECO:0000256" key="12">
    <source>
        <dbReference type="PROSITE-ProRule" id="PRU00059"/>
    </source>
</evidence>
<comment type="similarity">
    <text evidence="2">Belongs to the LDLR family.</text>
</comment>
<keyword evidence="6" id="KW-1133">Transmembrane helix</keyword>
<feature type="region of interest" description="Disordered" evidence="14">
    <location>
        <begin position="778"/>
        <end position="798"/>
    </location>
</feature>
<feature type="compositionally biased region" description="Basic residues" evidence="14">
    <location>
        <begin position="2294"/>
        <end position="2310"/>
    </location>
</feature>
<dbReference type="InterPro" id="IPR002172">
    <property type="entry name" value="LDrepeatLR_classA_rpt"/>
</dbReference>
<evidence type="ECO:0000313" key="18">
    <source>
        <dbReference type="EMBL" id="KAK8388761.1"/>
    </source>
</evidence>
<dbReference type="GO" id="GO:0005886">
    <property type="term" value="C:plasma membrane"/>
    <property type="evidence" value="ECO:0007669"/>
    <property type="project" value="TreeGrafter"/>
</dbReference>
<reference evidence="18 19" key="1">
    <citation type="submission" date="2023-03" db="EMBL/GenBank/DDBJ databases">
        <title>High-quality genome of Scylla paramamosain provides insights in environmental adaptation.</title>
        <authorList>
            <person name="Zhang L."/>
        </authorList>
    </citation>
    <scope>NUCLEOTIDE SEQUENCE [LARGE SCALE GENOMIC DNA]</scope>
    <source>
        <strain evidence="18">LZ_2023a</strain>
        <tissue evidence="18">Muscle</tissue>
    </source>
</reference>
<dbReference type="SMART" id="SM00423">
    <property type="entry name" value="PSI"/>
    <property type="match status" value="2"/>
</dbReference>
<feature type="compositionally biased region" description="Low complexity" evidence="14">
    <location>
        <begin position="1150"/>
        <end position="1165"/>
    </location>
</feature>
<feature type="domain" description="MAM" evidence="17">
    <location>
        <begin position="1643"/>
        <end position="1815"/>
    </location>
</feature>
<keyword evidence="9" id="KW-0168">Coated pit</keyword>
<keyword evidence="3" id="KW-0254">Endocytosis</keyword>
<evidence type="ECO:0000256" key="6">
    <source>
        <dbReference type="ARBA" id="ARBA00022989"/>
    </source>
</evidence>
<evidence type="ECO:0000256" key="5">
    <source>
        <dbReference type="ARBA" id="ARBA00022737"/>
    </source>
</evidence>
<dbReference type="SUPFAM" id="SSF49899">
    <property type="entry name" value="Concanavalin A-like lectins/glucanases"/>
    <property type="match status" value="3"/>
</dbReference>
<dbReference type="PROSITE" id="PS01180">
    <property type="entry name" value="CUB"/>
    <property type="match status" value="3"/>
</dbReference>
<dbReference type="CDD" id="cd06263">
    <property type="entry name" value="MAM"/>
    <property type="match status" value="1"/>
</dbReference>
<dbReference type="InterPro" id="IPR036055">
    <property type="entry name" value="LDL_receptor-like_sf"/>
</dbReference>
<dbReference type="Gene3D" id="2.60.120.200">
    <property type="match status" value="4"/>
</dbReference>
<evidence type="ECO:0000256" key="10">
    <source>
        <dbReference type="ARBA" id="ARBA00023180"/>
    </source>
</evidence>
<feature type="domain" description="CUB" evidence="16">
    <location>
        <begin position="38"/>
        <end position="162"/>
    </location>
</feature>
<keyword evidence="4" id="KW-0812">Transmembrane</keyword>
<dbReference type="SUPFAM" id="SSF49854">
    <property type="entry name" value="Spermadhesin, CUB domain"/>
    <property type="match status" value="4"/>
</dbReference>
<keyword evidence="7" id="KW-0472">Membrane</keyword>
<dbReference type="Gene3D" id="3.30.1680.10">
    <property type="entry name" value="ligand-binding face of the semaphorins, domain 2"/>
    <property type="match status" value="1"/>
</dbReference>
<dbReference type="PROSITE" id="PS01209">
    <property type="entry name" value="LDLRA_1"/>
    <property type="match status" value="1"/>
</dbReference>
<evidence type="ECO:0000256" key="14">
    <source>
        <dbReference type="SAM" id="MobiDB-lite"/>
    </source>
</evidence>
<dbReference type="CDD" id="cd00041">
    <property type="entry name" value="CUB"/>
    <property type="match status" value="4"/>
</dbReference>
<dbReference type="InterPro" id="IPR013320">
    <property type="entry name" value="ConA-like_dom_sf"/>
</dbReference>
<evidence type="ECO:0000256" key="2">
    <source>
        <dbReference type="ARBA" id="ARBA00009939"/>
    </source>
</evidence>
<name>A0AAW0TQ28_SCYPA</name>
<feature type="disulfide bond" evidence="13">
    <location>
        <begin position="1412"/>
        <end position="1427"/>
    </location>
</feature>
<dbReference type="SMART" id="SM00042">
    <property type="entry name" value="CUB"/>
    <property type="match status" value="4"/>
</dbReference>
<feature type="chain" id="PRO_5043642908" evidence="15">
    <location>
        <begin position="37"/>
        <end position="2424"/>
    </location>
</feature>
<feature type="compositionally biased region" description="Acidic residues" evidence="14">
    <location>
        <begin position="2263"/>
        <end position="2281"/>
    </location>
</feature>
<feature type="disulfide bond" evidence="13">
    <location>
        <begin position="1178"/>
        <end position="1196"/>
    </location>
</feature>
<sequence length="2424" mass="263167">MASSGAVWGVRGRGEASCRVLLLLLLLACITGSVEGQCDGSPLYLGPRNSSLNVAFPEVNWDAHSNTWRPYQYYPTSVRCTWVVRAPAAHVLTAAFLHFDTEKDYDFVTIYSSEARTQQLLRESGDLTGEWFITSPEDTLVIDFLSDDYTTYYGFILAYRYEPRACVEGGVTVTEDQLIALPTLNLRGVLPGPRPDKDEDKPQKLQLEVPKGGASWQVRDGGSWVARIQYPLWMNCTWRVAVSPRQVVELDILRFSTAERDLLTVWEVGARGPRPLMSHGGTELPPRRTFRSSWPLLITFNTHSGEGGQGFLLDLTYITRACEPQRQELGAPRGLVAYPKDGQEEDDADGRAVYYGPDSCRWVLRSPPGYNLQVTVMHLDTRPQDLIRVVEGDELVMALSGGLPAKRNFVSQGSEITLKFDPLEDTTRTGFLLQYSWLLVECGGEVLVHGSGQVKSPYYPDTYGSNVTCQWKLTPPPGHLLHLLVTRLKLDAGDALQVKDGEKDLKIARDPDSSTGRLFELRPEPSVNLFFSSDSQHNEGYFLIKYAAFTLGSCDFGLSPCGWTASDPLQAWAFHPTQGMMVVAEESTAGLQLPRGYRAILTSPWVTPITDMGHGEPEDVCLSFDYLLDGPDAFLLSAWLVQEGEGRGAMPRFTPLAFLHGPHGNRSLTAAVNFTVSSSASFRVVMQYERGYGREYRAGVGGVWVGRGRQCGRELDHLRATSCNFTRDLCGWTNTHTDHTNWQLTDQGVEAVELSGSDDGGQRWADLISPLVARGDLRKREEQAETQKARENMEEEEEGEGGAACFNLLYRVLSGNAELRVVLRLKGDGEEAHQTPGSKENQEGEQVLWSQGRVESPGVLRALVNLPQVLPSQYQLVLRAVGVGGSSGGGGVAVRAARLEAGRCSGGASCSFDSGFCSWKVSYTGGTVWYIRQHEEEEGSHAAVLVGGTPGDSTCLISETVSSSRQPRSFSFRYRLMGTSRCLSVAQQVVAHRPNTQASSAPANITTTTTTTIWRQCRSKGDHWLYECVTLPPSSLPYQVVVKATADEPATEVWIDDVQLFSGACNATLPQDTAGAGVFGSYSGPNSLSRMPGLEISSGGPGAPQGGLSGPAQWRCEPRGSLCGMTQPSPGQGDWVYVEARRAGMPLNATIPPTTTTTTTTTTTPRPGILSPSGRPTCKDGSPLEEEWLCDGVEDCPDRSDEEGCECQEGGEQACRVSTLPALHLGSGVCAMDAFFCTSGRACPPGGCQDGEGPCLPRALLCDWVEHCVGGEDEAACVGVSRTTLHETETEPEEPELVEEPRAATIDSEGMDAVAAGEASAAVLECSGGLLIPLTWRCDGRKDCPLDGLDEMGCAYCGADKFICPLSGVCVPRAEVCDGSASIPSCTDELFCDACPPAHFACDVCVPGWRVCDGVWNCEKGEDERGCTGVGMGGSLGVGTVREAGEGVEGKKECSSAAPYRCLSGRCLPESAVCDRRLDCPDGDDEKQCADDNFDVPRYISVKPLLVTAEQEEPPSRLVTPPMEQSANMAGVLTFQYRLDSWIGPSNLTLSLEMVNAEDPTEGVRAWALWRQSGHKGREWLTENVVVPPIPGVTKYKLAFLLSDHHHHHHLYQHYDSQQVHLSQLSFRTVQPRALNPLGAEMLNCEFADSLCGWSQPGVQHGYSWVYARASPHARRTGPITGYPGGGDSGFVFADSLYGTEGSTADLLSPPLLLPPGPEASVCFRFALFLYGSQVSQVSVLVLQHLPSSIHTTQLYKAAGGRGLSWVPGSVTVRAEHVVDVGVPFVLSVRARRGEGPEGDIALDHLSVLAGPCHLHPSLQPNLTLHATLTQPDALALTAGPGLTPLTALDPPDDTASPHPSEDTCTAHTTCTTCVGGPRVGVHTCNWCDLTQRCVGSRSPAAASCPVHLAVSHNTSESEERRGPGWCPQLDPKQETRVLVAAGSSPVLRFPVTNIQATQTDSGWSCVFESVAENEEDEEERRRGEEEENKTHNEREVKAKVGEGSESAEEEEEEEKKNEGEDDFDFKKRKRERREERNMEEEVKEMKKEILRLPGHFQGRVFTVGNPSSGLGLREGVGVGVIHCGDGVSELQPAQPRTHAHYTVKLVSPAGATIDNPSRVRLVVYSCGQLASSCTACASVNATYSCGWCVVAQACTTHAHCPGASWVGPGRSCDLEEQRKIQDESVGEPEVSEEGLLGLGEPLHHLGEEAKNDLDLDLARGLLGGADQPSLSVDEDEDEESKPAERRRGKRKKAQKNNNGGDGLEEQEEEEEEEGDEDESGGGDGEIAADGSRRGGRVGGRKRSGRKALKGKLKVTGKGRSFLRLPQHPGLYVARNTWRLHTGRQYYIPVSKKTLINLGFVRQVTFGSLAQEKTRTVLINGAWKKAAGYYVDLYEKVDNPPVTSLITISRNVFEQLMTQLSVDQ</sequence>
<dbReference type="InterPro" id="IPR016201">
    <property type="entry name" value="PSI"/>
</dbReference>
<evidence type="ECO:0000256" key="13">
    <source>
        <dbReference type="PROSITE-ProRule" id="PRU00124"/>
    </source>
</evidence>
<dbReference type="SUPFAM" id="SSF57424">
    <property type="entry name" value="LDL receptor-like module"/>
    <property type="match status" value="4"/>
</dbReference>
<gene>
    <name evidence="18" type="ORF">O3P69_020640</name>
</gene>
<dbReference type="InterPro" id="IPR050685">
    <property type="entry name" value="LDLR"/>
</dbReference>
<feature type="disulfide bond" evidence="13">
    <location>
        <begin position="1474"/>
        <end position="1489"/>
    </location>
</feature>
<dbReference type="InterPro" id="IPR000998">
    <property type="entry name" value="MAM_dom"/>
</dbReference>
<evidence type="ECO:0000259" key="16">
    <source>
        <dbReference type="PROSITE" id="PS01180"/>
    </source>
</evidence>
<dbReference type="Proteomes" id="UP001487740">
    <property type="component" value="Unassembled WGS sequence"/>
</dbReference>
<feature type="domain" description="CUB" evidence="16">
    <location>
        <begin position="322"/>
        <end position="438"/>
    </location>
</feature>
<dbReference type="CDD" id="cd00112">
    <property type="entry name" value="LDLa"/>
    <property type="match status" value="5"/>
</dbReference>
<dbReference type="SMART" id="SM00192">
    <property type="entry name" value="LDLa"/>
    <property type="match status" value="5"/>
</dbReference>
<feature type="compositionally biased region" description="Acidic residues" evidence="14">
    <location>
        <begin position="2006"/>
        <end position="2024"/>
    </location>
</feature>
<keyword evidence="15" id="KW-0732">Signal</keyword>
<comment type="caution">
    <text evidence="18">The sequence shown here is derived from an EMBL/GenBank/DDBJ whole genome shotgun (WGS) entry which is preliminary data.</text>
</comment>
<evidence type="ECO:0000256" key="11">
    <source>
        <dbReference type="ARBA" id="ARBA00037878"/>
    </source>
</evidence>
<keyword evidence="5" id="KW-0677">Repeat</keyword>
<comment type="caution">
    <text evidence="13">Lacks conserved residue(s) required for the propagation of feature annotation.</text>
</comment>
<keyword evidence="19" id="KW-1185">Reference proteome</keyword>
<keyword evidence="10" id="KW-0325">Glycoprotein</keyword>
<feature type="disulfide bond" evidence="13">
    <location>
        <begin position="1377"/>
        <end position="1392"/>
    </location>
</feature>
<dbReference type="InterPro" id="IPR023415">
    <property type="entry name" value="LDLR_class-A_CS"/>
</dbReference>
<dbReference type="PROSITE" id="PS50060">
    <property type="entry name" value="MAM_2"/>
    <property type="match status" value="4"/>
</dbReference>
<evidence type="ECO:0000256" key="8">
    <source>
        <dbReference type="ARBA" id="ARBA00023157"/>
    </source>
</evidence>
<feature type="domain" description="CUB" evidence="16">
    <location>
        <begin position="442"/>
        <end position="549"/>
    </location>
</feature>
<evidence type="ECO:0000313" key="19">
    <source>
        <dbReference type="Proteomes" id="UP001487740"/>
    </source>
</evidence>
<evidence type="ECO:0000256" key="4">
    <source>
        <dbReference type="ARBA" id="ARBA00022692"/>
    </source>
</evidence>
<accession>A0AAW0TQ28</accession>
<dbReference type="Pfam" id="PF00431">
    <property type="entry name" value="CUB"/>
    <property type="match status" value="2"/>
</dbReference>
<organism evidence="18 19">
    <name type="scientific">Scylla paramamosain</name>
    <name type="common">Mud crab</name>
    <dbReference type="NCBI Taxonomy" id="85552"/>
    <lineage>
        <taxon>Eukaryota</taxon>
        <taxon>Metazoa</taxon>
        <taxon>Ecdysozoa</taxon>
        <taxon>Arthropoda</taxon>
        <taxon>Crustacea</taxon>
        <taxon>Multicrustacea</taxon>
        <taxon>Malacostraca</taxon>
        <taxon>Eumalacostraca</taxon>
        <taxon>Eucarida</taxon>
        <taxon>Decapoda</taxon>
        <taxon>Pleocyemata</taxon>
        <taxon>Brachyura</taxon>
        <taxon>Eubrachyura</taxon>
        <taxon>Portunoidea</taxon>
        <taxon>Portunidae</taxon>
        <taxon>Portuninae</taxon>
        <taxon>Scylla</taxon>
    </lineage>
</organism>
<dbReference type="GO" id="GO:0005905">
    <property type="term" value="C:clathrin-coated pit"/>
    <property type="evidence" value="ECO:0007669"/>
    <property type="project" value="UniProtKB-KW"/>
</dbReference>
<evidence type="ECO:0000256" key="9">
    <source>
        <dbReference type="ARBA" id="ARBA00023176"/>
    </source>
</evidence>
<feature type="disulfide bond" evidence="13">
    <location>
        <begin position="1462"/>
        <end position="1480"/>
    </location>
</feature>
<dbReference type="InterPro" id="IPR035914">
    <property type="entry name" value="Sperma_CUB_dom_sf"/>
</dbReference>
<feature type="disulfide bond" evidence="13">
    <location>
        <begin position="1190"/>
        <end position="1205"/>
    </location>
</feature>
<dbReference type="GO" id="GO:0006897">
    <property type="term" value="P:endocytosis"/>
    <property type="evidence" value="ECO:0007669"/>
    <property type="project" value="UniProtKB-KW"/>
</dbReference>
<dbReference type="PRINTS" id="PR00261">
    <property type="entry name" value="LDLRECEPTOR"/>
</dbReference>
<dbReference type="PROSITE" id="PS50068">
    <property type="entry name" value="LDLRA_2"/>
    <property type="match status" value="5"/>
</dbReference>
<feature type="region of interest" description="Disordered" evidence="14">
    <location>
        <begin position="1971"/>
        <end position="2024"/>
    </location>
</feature>
<comment type="subcellular location">
    <subcellularLocation>
        <location evidence="11">Membrane</location>
        <location evidence="11">Coated pit</location>
    </subcellularLocation>
    <subcellularLocation>
        <location evidence="1">Membrane</location>
        <topology evidence="1">Single-pass membrane protein</topology>
    </subcellularLocation>
</comment>
<dbReference type="InterPro" id="IPR000859">
    <property type="entry name" value="CUB_dom"/>
</dbReference>
<feature type="region of interest" description="Disordered" evidence="14">
    <location>
        <begin position="1147"/>
        <end position="1180"/>
    </location>
</feature>
<keyword evidence="8 13" id="KW-1015">Disulfide bond</keyword>
<feature type="compositionally biased region" description="Basic and acidic residues" evidence="14">
    <location>
        <begin position="1980"/>
        <end position="2003"/>
    </location>
</feature>
<feature type="disulfide bond" evidence="13">
    <location>
        <begin position="1262"/>
        <end position="1277"/>
    </location>
</feature>
<dbReference type="PANTHER" id="PTHR24270">
    <property type="entry name" value="LOW-DENSITY LIPOPROTEIN RECEPTOR-RELATED"/>
    <property type="match status" value="1"/>
</dbReference>
<feature type="domain" description="MAM" evidence="17">
    <location>
        <begin position="908"/>
        <end position="1067"/>
    </location>
</feature>
<dbReference type="PANTHER" id="PTHR24270:SF62">
    <property type="entry name" value="LOW-DENSITY LIPOPROTEIN RECEPTOR-RELATED PROTEIN 2"/>
    <property type="match status" value="1"/>
</dbReference>
<dbReference type="Pfam" id="PF00057">
    <property type="entry name" value="Ldl_recept_a"/>
    <property type="match status" value="2"/>
</dbReference>
<dbReference type="EMBL" id="JARAKH010000028">
    <property type="protein sequence ID" value="KAK8388761.1"/>
    <property type="molecule type" value="Genomic_DNA"/>
</dbReference>
<dbReference type="SMART" id="SM00137">
    <property type="entry name" value="MAM"/>
    <property type="match status" value="2"/>
</dbReference>
<evidence type="ECO:0000256" key="3">
    <source>
        <dbReference type="ARBA" id="ARBA00022583"/>
    </source>
</evidence>
<evidence type="ECO:0000256" key="15">
    <source>
        <dbReference type="SAM" id="SignalP"/>
    </source>
</evidence>
<protein>
    <submittedName>
        <fullName evidence="18">Uncharacterized protein</fullName>
    </submittedName>
</protein>
<evidence type="ECO:0000259" key="17">
    <source>
        <dbReference type="PROSITE" id="PS50060"/>
    </source>
</evidence>
<dbReference type="Gene3D" id="2.60.120.290">
    <property type="entry name" value="Spermadhesin, CUB domain"/>
    <property type="match status" value="4"/>
</dbReference>
<proteinExistence type="inferred from homology"/>
<feature type="signal peptide" evidence="15">
    <location>
        <begin position="1"/>
        <end position="36"/>
    </location>
</feature>
<feature type="region of interest" description="Disordered" evidence="14">
    <location>
        <begin position="2222"/>
        <end position="2310"/>
    </location>
</feature>
<evidence type="ECO:0000256" key="7">
    <source>
        <dbReference type="ARBA" id="ARBA00023136"/>
    </source>
</evidence>
<feature type="disulfide bond" evidence="12">
    <location>
        <begin position="442"/>
        <end position="469"/>
    </location>
</feature>
<feature type="compositionally biased region" description="Basic and acidic residues" evidence="14">
    <location>
        <begin position="778"/>
        <end position="792"/>
    </location>
</feature>